<dbReference type="PANTHER" id="PTHR48080">
    <property type="entry name" value="D-GALACTONATE DEHYDRATASE-RELATED"/>
    <property type="match status" value="1"/>
</dbReference>
<dbReference type="EMBL" id="BMDX01000003">
    <property type="protein sequence ID" value="GGA68384.1"/>
    <property type="molecule type" value="Genomic_DNA"/>
</dbReference>
<dbReference type="PANTHER" id="PTHR48080:SF6">
    <property type="entry name" value="STARVATION-SENSING PROTEIN RSPA"/>
    <property type="match status" value="1"/>
</dbReference>
<dbReference type="SMART" id="SM00922">
    <property type="entry name" value="MR_MLE"/>
    <property type="match status" value="1"/>
</dbReference>
<dbReference type="SUPFAM" id="SSF51604">
    <property type="entry name" value="Enolase C-terminal domain-like"/>
    <property type="match status" value="1"/>
</dbReference>
<dbReference type="InterPro" id="IPR013342">
    <property type="entry name" value="Mandelate_racemase_C"/>
</dbReference>
<dbReference type="InterPro" id="IPR029065">
    <property type="entry name" value="Enolase_C-like"/>
</dbReference>
<dbReference type="SUPFAM" id="SSF54826">
    <property type="entry name" value="Enolase N-terminal domain-like"/>
    <property type="match status" value="1"/>
</dbReference>
<dbReference type="Proteomes" id="UP000619743">
    <property type="component" value="Unassembled WGS sequence"/>
</dbReference>
<dbReference type="SFLD" id="SFLDS00001">
    <property type="entry name" value="Enolase"/>
    <property type="match status" value="1"/>
</dbReference>
<dbReference type="Gene3D" id="3.20.20.120">
    <property type="entry name" value="Enolase-like C-terminal domain"/>
    <property type="match status" value="1"/>
</dbReference>
<dbReference type="PROSITE" id="PS00908">
    <property type="entry name" value="MR_MLE_1"/>
    <property type="match status" value="1"/>
</dbReference>
<comment type="caution">
    <text evidence="2">The sequence shown here is derived from an EMBL/GenBank/DDBJ whole genome shotgun (WGS) entry which is preliminary data.</text>
</comment>
<protein>
    <submittedName>
        <fullName evidence="2">Galactonate dehydratase</fullName>
    </submittedName>
</protein>
<dbReference type="CDD" id="cd03316">
    <property type="entry name" value="MR_like"/>
    <property type="match status" value="1"/>
</dbReference>
<sequence length="377" mass="41731">MKITDISLHLAKEWRTFLFVEIQTDEGIVGIGESGITSRELAIAGGIEHFKHAVIGKDPFDSQAIWQRLWRGGFYPGGAWAGAAIAAIDMALWDIKGKAIGRPVYQLLGGKCRDRVLTYCHLHGANPAELLASAKERKQAGWRAMRWEPFAQQGGLFDADAAIDRSIDEWQMLHEQLGPNVRLCFDAHTKLSPAQAKRFCRAVESLNPLFVEDPLRSEQPAHYRELRQATSVPLAAGEQFGSKWQFSQLIEERLIDLARVDVCIAGGLTEAQKIAAMCEAHDIDLAVHNPVGPVSSAASLHLNIAMPNVAIQELPRIPTETMPEVFTTDIEWQDGYLQVPQSAGLGIALNSAQLDKYPFEATELPQLYRPDGAFTNW</sequence>
<dbReference type="InterPro" id="IPR013341">
    <property type="entry name" value="Mandelate_racemase_N_dom"/>
</dbReference>
<dbReference type="GO" id="GO:0009063">
    <property type="term" value="P:amino acid catabolic process"/>
    <property type="evidence" value="ECO:0007669"/>
    <property type="project" value="InterPro"/>
</dbReference>
<dbReference type="Pfam" id="PF02746">
    <property type="entry name" value="MR_MLE_N"/>
    <property type="match status" value="1"/>
</dbReference>
<dbReference type="SFLD" id="SFLDG00179">
    <property type="entry name" value="mandelate_racemase"/>
    <property type="match status" value="1"/>
</dbReference>
<dbReference type="NCBIfam" id="NF010624">
    <property type="entry name" value="PRK14017.1"/>
    <property type="match status" value="1"/>
</dbReference>
<dbReference type="RefSeq" id="WP_087506547.1">
    <property type="nucleotide sequence ID" value="NZ_BMDX01000003.1"/>
</dbReference>
<evidence type="ECO:0000313" key="2">
    <source>
        <dbReference type="EMBL" id="GGA68384.1"/>
    </source>
</evidence>
<feature type="domain" description="Mandelate racemase/muconate lactonizing enzyme C-terminal" evidence="1">
    <location>
        <begin position="127"/>
        <end position="233"/>
    </location>
</feature>
<dbReference type="PROSITE" id="PS00909">
    <property type="entry name" value="MR_MLE_2"/>
    <property type="match status" value="1"/>
</dbReference>
<accession>A0A8J2XN18</accession>
<proteinExistence type="predicted"/>
<organism evidence="2 3">
    <name type="scientific">Neiella marina</name>
    <dbReference type="NCBI Taxonomy" id="508461"/>
    <lineage>
        <taxon>Bacteria</taxon>
        <taxon>Pseudomonadati</taxon>
        <taxon>Pseudomonadota</taxon>
        <taxon>Gammaproteobacteria</taxon>
        <taxon>Alteromonadales</taxon>
        <taxon>Echinimonadaceae</taxon>
        <taxon>Neiella</taxon>
    </lineage>
</organism>
<dbReference type="InterPro" id="IPR018110">
    <property type="entry name" value="Mandel_Rmase/mucon_lact_enz_CS"/>
</dbReference>
<keyword evidence="3" id="KW-1185">Reference proteome</keyword>
<dbReference type="OrthoDB" id="9782675at2"/>
<gene>
    <name evidence="2" type="primary">dgoA</name>
    <name evidence="2" type="ORF">GCM10011369_07540</name>
</gene>
<dbReference type="AlphaFoldDB" id="A0A8J2XN18"/>
<evidence type="ECO:0000259" key="1">
    <source>
        <dbReference type="SMART" id="SM00922"/>
    </source>
</evidence>
<dbReference type="GO" id="GO:0000287">
    <property type="term" value="F:magnesium ion binding"/>
    <property type="evidence" value="ECO:0007669"/>
    <property type="project" value="UniProtKB-ARBA"/>
</dbReference>
<name>A0A8J2XN18_9GAMM</name>
<dbReference type="InterPro" id="IPR034593">
    <property type="entry name" value="DgoD-like"/>
</dbReference>
<evidence type="ECO:0000313" key="3">
    <source>
        <dbReference type="Proteomes" id="UP000619743"/>
    </source>
</evidence>
<dbReference type="Pfam" id="PF13378">
    <property type="entry name" value="MR_MLE_C"/>
    <property type="match status" value="1"/>
</dbReference>
<dbReference type="Gene3D" id="3.30.390.10">
    <property type="entry name" value="Enolase-like, N-terminal domain"/>
    <property type="match status" value="1"/>
</dbReference>
<dbReference type="InterPro" id="IPR036849">
    <property type="entry name" value="Enolase-like_C_sf"/>
</dbReference>
<reference evidence="3" key="1">
    <citation type="journal article" date="2019" name="Int. J. Syst. Evol. Microbiol.">
        <title>The Global Catalogue of Microorganisms (GCM) 10K type strain sequencing project: providing services to taxonomists for standard genome sequencing and annotation.</title>
        <authorList>
            <consortium name="The Broad Institute Genomics Platform"/>
            <consortium name="The Broad Institute Genome Sequencing Center for Infectious Disease"/>
            <person name="Wu L."/>
            <person name="Ma J."/>
        </authorList>
    </citation>
    <scope>NUCLEOTIDE SEQUENCE [LARGE SCALE GENOMIC DNA]</scope>
    <source>
        <strain evidence="3">CGMCC 1.10130</strain>
    </source>
</reference>
<dbReference type="InterPro" id="IPR029017">
    <property type="entry name" value="Enolase-like_N"/>
</dbReference>